<dbReference type="EMBL" id="SNXY01000008">
    <property type="protein sequence ID" value="TDP84388.1"/>
    <property type="molecule type" value="Genomic_DNA"/>
</dbReference>
<comment type="caution">
    <text evidence="2">The sequence shown here is derived from an EMBL/GenBank/DDBJ whole genome shotgun (WGS) entry which is preliminary data.</text>
</comment>
<proteinExistence type="predicted"/>
<accession>A0A4V3CVZ8</accession>
<evidence type="ECO:0000256" key="1">
    <source>
        <dbReference type="SAM" id="SignalP"/>
    </source>
</evidence>
<sequence>MIRKTVLAAALAAASVAPAAAAPTIIGVEYLERVYGGCYNASMCVVKGTAIPAGKTLFVTDVSCVVKIAPDQTLLTLDLASRKADEAYTGLSAALQPQYMGITSVRYYQAHQQMRFVVFPGEKPVIDVIKSKAPGDNFADCTIVGVLK</sequence>
<reference evidence="2 3" key="1">
    <citation type="submission" date="2019-03" db="EMBL/GenBank/DDBJ databases">
        <title>Genomic Encyclopedia of Type Strains, Phase IV (KMG-IV): sequencing the most valuable type-strain genomes for metagenomic binning, comparative biology and taxonomic classification.</title>
        <authorList>
            <person name="Goeker M."/>
        </authorList>
    </citation>
    <scope>NUCLEOTIDE SEQUENCE [LARGE SCALE GENOMIC DNA]</scope>
    <source>
        <strain evidence="2 3">DSM 102969</strain>
    </source>
</reference>
<evidence type="ECO:0000313" key="3">
    <source>
        <dbReference type="Proteomes" id="UP000294547"/>
    </source>
</evidence>
<keyword evidence="1" id="KW-0732">Signal</keyword>
<feature type="chain" id="PRO_5021019489" description="Secreted protein" evidence="1">
    <location>
        <begin position="22"/>
        <end position="148"/>
    </location>
</feature>
<gene>
    <name evidence="2" type="ORF">EDD54_2995</name>
</gene>
<dbReference type="AlphaFoldDB" id="A0A4V3CVZ8"/>
<evidence type="ECO:0000313" key="2">
    <source>
        <dbReference type="EMBL" id="TDP84388.1"/>
    </source>
</evidence>
<protein>
    <recommendedName>
        <fullName evidence="4">Secreted protein</fullName>
    </recommendedName>
</protein>
<name>A0A4V3CVZ8_9HYPH</name>
<organism evidence="2 3">
    <name type="scientific">Oharaeibacter diazotrophicus</name>
    <dbReference type="NCBI Taxonomy" id="1920512"/>
    <lineage>
        <taxon>Bacteria</taxon>
        <taxon>Pseudomonadati</taxon>
        <taxon>Pseudomonadota</taxon>
        <taxon>Alphaproteobacteria</taxon>
        <taxon>Hyphomicrobiales</taxon>
        <taxon>Pleomorphomonadaceae</taxon>
        <taxon>Oharaeibacter</taxon>
    </lineage>
</organism>
<dbReference type="RefSeq" id="WP_126540393.1">
    <property type="nucleotide sequence ID" value="NZ_BSPM01000002.1"/>
</dbReference>
<dbReference type="Proteomes" id="UP000294547">
    <property type="component" value="Unassembled WGS sequence"/>
</dbReference>
<keyword evidence="3" id="KW-1185">Reference proteome</keyword>
<feature type="signal peptide" evidence="1">
    <location>
        <begin position="1"/>
        <end position="21"/>
    </location>
</feature>
<evidence type="ECO:0008006" key="4">
    <source>
        <dbReference type="Google" id="ProtNLM"/>
    </source>
</evidence>